<evidence type="ECO:0000313" key="1">
    <source>
        <dbReference type="EMBL" id="MEA5402841.1"/>
    </source>
</evidence>
<reference evidence="1 2" key="1">
    <citation type="submission" date="2023-12" db="EMBL/GenBank/DDBJ databases">
        <title>Novel species of the genus Arcicella isolated from rivers.</title>
        <authorList>
            <person name="Lu H."/>
        </authorList>
    </citation>
    <scope>NUCLEOTIDE SEQUENCE [LARGE SCALE GENOMIC DNA]</scope>
    <source>
        <strain evidence="1 2">DC2W</strain>
    </source>
</reference>
<name>A0ABU5S316_9BACT</name>
<dbReference type="PROSITE" id="PS51257">
    <property type="entry name" value="PROKAR_LIPOPROTEIN"/>
    <property type="match status" value="1"/>
</dbReference>
<dbReference type="RefSeq" id="WP_323327780.1">
    <property type="nucleotide sequence ID" value="NZ_JAYGIL010000007.1"/>
</dbReference>
<dbReference type="Proteomes" id="UP001303899">
    <property type="component" value="Unassembled WGS sequence"/>
</dbReference>
<dbReference type="EMBL" id="JAYGIL010000007">
    <property type="protein sequence ID" value="MEA5402841.1"/>
    <property type="molecule type" value="Genomic_DNA"/>
</dbReference>
<gene>
    <name evidence="1" type="ORF">VB776_07940</name>
</gene>
<accession>A0ABU5S316</accession>
<protein>
    <recommendedName>
        <fullName evidence="3">Lipoprotein</fullName>
    </recommendedName>
</protein>
<comment type="caution">
    <text evidence="1">The sequence shown here is derived from an EMBL/GenBank/DDBJ whole genome shotgun (WGS) entry which is preliminary data.</text>
</comment>
<evidence type="ECO:0008006" key="3">
    <source>
        <dbReference type="Google" id="ProtNLM"/>
    </source>
</evidence>
<organism evidence="1 2">
    <name type="scientific">Arcicella gelida</name>
    <dbReference type="NCBI Taxonomy" id="2984195"/>
    <lineage>
        <taxon>Bacteria</taxon>
        <taxon>Pseudomonadati</taxon>
        <taxon>Bacteroidota</taxon>
        <taxon>Cytophagia</taxon>
        <taxon>Cytophagales</taxon>
        <taxon>Flectobacillaceae</taxon>
        <taxon>Arcicella</taxon>
    </lineage>
</organism>
<proteinExistence type="predicted"/>
<keyword evidence="2" id="KW-1185">Reference proteome</keyword>
<sequence>MIRQLLTIFILTIFFSCGQKSNSSESKIETIDNSSVDTFSTQPINQQIDQDYNCSYDNQVLGLGIGLVIAPSKFEIYNDSLLSEKLASWDMYEDESKINLCSKFFKPDYGIMHFVCIAKSEKAYKVLVNFSDIKYLPKTKSYDFKTWDEYISQSFGIRRLTNDNGGISKNYTLRIKPEDNADTLVIPKGHEFFCPMEIKGDWLKVRYDCFYNDENNSYEGEPCHNYIDKCKNPLTGWLRWRQENHLLIDIFLMP</sequence>
<evidence type="ECO:0000313" key="2">
    <source>
        <dbReference type="Proteomes" id="UP001303899"/>
    </source>
</evidence>